<gene>
    <name evidence="4" type="ORF">COT42_01165</name>
</gene>
<proteinExistence type="predicted"/>
<feature type="region of interest" description="Disordered" evidence="2">
    <location>
        <begin position="42"/>
        <end position="65"/>
    </location>
</feature>
<dbReference type="InterPro" id="IPR054347">
    <property type="entry name" value="TOTE_primase"/>
</dbReference>
<feature type="coiled-coil region" evidence="1">
    <location>
        <begin position="3"/>
        <end position="30"/>
    </location>
</feature>
<feature type="domain" description="TOTE conflict system primase" evidence="3">
    <location>
        <begin position="67"/>
        <end position="190"/>
    </location>
</feature>
<evidence type="ECO:0000256" key="2">
    <source>
        <dbReference type="SAM" id="MobiDB-lite"/>
    </source>
</evidence>
<evidence type="ECO:0000256" key="1">
    <source>
        <dbReference type="SAM" id="Coils"/>
    </source>
</evidence>
<protein>
    <recommendedName>
        <fullName evidence="3">TOTE conflict system primase domain-containing protein</fullName>
    </recommendedName>
</protein>
<comment type="caution">
    <text evidence="4">The sequence shown here is derived from an EMBL/GenBank/DDBJ whole genome shotgun (WGS) entry which is preliminary data.</text>
</comment>
<accession>A0A2H0Y1D9</accession>
<dbReference type="Proteomes" id="UP000231343">
    <property type="component" value="Unassembled WGS sequence"/>
</dbReference>
<dbReference type="EMBL" id="PEYM01000019">
    <property type="protein sequence ID" value="PIS31389.1"/>
    <property type="molecule type" value="Genomic_DNA"/>
</dbReference>
<reference evidence="4 5" key="1">
    <citation type="submission" date="2017-09" db="EMBL/GenBank/DDBJ databases">
        <title>Depth-based differentiation of microbial function through sediment-hosted aquifers and enrichment of novel symbionts in the deep terrestrial subsurface.</title>
        <authorList>
            <person name="Probst A.J."/>
            <person name="Ladd B."/>
            <person name="Jarett J.K."/>
            <person name="Geller-Mcgrath D.E."/>
            <person name="Sieber C.M."/>
            <person name="Emerson J.B."/>
            <person name="Anantharaman K."/>
            <person name="Thomas B.C."/>
            <person name="Malmstrom R."/>
            <person name="Stieglmeier M."/>
            <person name="Klingl A."/>
            <person name="Woyke T."/>
            <person name="Ryan C.M."/>
            <person name="Banfield J.F."/>
        </authorList>
    </citation>
    <scope>NUCLEOTIDE SEQUENCE [LARGE SCALE GENOMIC DNA]</scope>
    <source>
        <strain evidence="4">CG08_land_8_20_14_0_20_45_16</strain>
    </source>
</reference>
<sequence>MNYEELLKAYNALKAENLVLRTENEAFRKQLNLPLNFEQLPITDSPNVPNESSVSEPKLNNSSPPKQKVALFMSLFKGREDVYAKRWYSQKTKKGGYQPACENEWIHGLCNKKKYRCALCPNRKFSELTELVIESHLKGTNTQGKDVVGIYPLLADENCYLLAIDFDEAEWQKDVAAFALTCAENKIRVIRNSGFLKYIMD</sequence>
<organism evidence="4 5">
    <name type="scientific">Candidatus Saganbacteria bacterium CG08_land_8_20_14_0_20_45_16</name>
    <dbReference type="NCBI Taxonomy" id="2014293"/>
    <lineage>
        <taxon>Bacteria</taxon>
        <taxon>Bacillati</taxon>
        <taxon>Saganbacteria</taxon>
    </lineage>
</organism>
<evidence type="ECO:0000313" key="4">
    <source>
        <dbReference type="EMBL" id="PIS31389.1"/>
    </source>
</evidence>
<dbReference type="AlphaFoldDB" id="A0A2H0Y1D9"/>
<evidence type="ECO:0000259" key="3">
    <source>
        <dbReference type="Pfam" id="PF22548"/>
    </source>
</evidence>
<dbReference type="Pfam" id="PF22548">
    <property type="entry name" value="AEP-TOTE"/>
    <property type="match status" value="1"/>
</dbReference>
<name>A0A2H0Y1D9_UNCSA</name>
<keyword evidence="1" id="KW-0175">Coiled coil</keyword>
<evidence type="ECO:0000313" key="5">
    <source>
        <dbReference type="Proteomes" id="UP000231343"/>
    </source>
</evidence>